<protein>
    <submittedName>
        <fullName evidence="2">Uncharacterized protein</fullName>
    </submittedName>
</protein>
<dbReference type="Proteomes" id="UP000663829">
    <property type="component" value="Unassembled WGS sequence"/>
</dbReference>
<dbReference type="Proteomes" id="UP000681722">
    <property type="component" value="Unassembled WGS sequence"/>
</dbReference>
<feature type="transmembrane region" description="Helical" evidence="1">
    <location>
        <begin position="416"/>
        <end position="443"/>
    </location>
</feature>
<keyword evidence="4" id="KW-1185">Reference proteome</keyword>
<feature type="non-terminal residue" evidence="2">
    <location>
        <position position="1"/>
    </location>
</feature>
<feature type="transmembrane region" description="Helical" evidence="1">
    <location>
        <begin position="463"/>
        <end position="484"/>
    </location>
</feature>
<keyword evidence="1" id="KW-1133">Transmembrane helix</keyword>
<dbReference type="EMBL" id="CAJOBC010009872">
    <property type="protein sequence ID" value="CAF3998620.1"/>
    <property type="molecule type" value="Genomic_DNA"/>
</dbReference>
<evidence type="ECO:0000313" key="3">
    <source>
        <dbReference type="EMBL" id="CAF3998620.1"/>
    </source>
</evidence>
<sequence length="685" mass="78512">MSAIGQQLNHDTARFFSNIVTNLVHLDEDEKGDNDLEGDTDAPFQNHAFLLYIRLCLHVAVTDQPTKGLKRLPFGPKLPPSEKQESKDPALSKFYSFCDKDKSSMLDEREWTIGLLTLFKYIDKDLTVDNLLPIVYDHTQDSVHEYCNKNDFQTLIIDTLTEHLRIQTFQAPTFSKLKCSPSLFDENIEDLCKKTYKTLTESLKVSDGSKNKSPFSVGATIRYTLLFLLGVIGLPIVVFVRLIYYLNEEDNRSKYVAKIVWIFITILLAFLCALLTTVVYLIIINIILYHVYYDDNSDWHVNSLEAYWPFALMIYMVAVAYLYTVHRFLSTKTEKKRREFERYRDESEIQMLKHEVKVTTIDGDRMTVAQFESKDGSSDKKQTINKTKRRKIWNKLPKVFHEIYKSEIKTKKKPMIVLKIVELIFLVGLASIHTCIPVIYRTYISNATYPNTTKPFQVDLIKTSYYILGLPLYLTFLLMLSYAFSMYKILYSEVLVILRQAANDNRYDVSLPKSKKYYLNLKDGNNLDLFLAQLRDIALATITGALIFNLILVIVAIGRLVYYGLGGLSTLTTTFTIIDIIILSIFIILFLLGIAKINTTATTNVLELLLRTKKEALQVTSKRTRTKTTGDIEYLNAISEHLASHRDAYSITLFGLRIDQTLIKSIVISMISGVAASALSMIKKQ</sequence>
<keyword evidence="1" id="KW-0812">Transmembrane</keyword>
<feature type="transmembrane region" description="Helical" evidence="1">
    <location>
        <begin position="307"/>
        <end position="329"/>
    </location>
</feature>
<feature type="transmembrane region" description="Helical" evidence="1">
    <location>
        <begin position="574"/>
        <end position="594"/>
    </location>
</feature>
<feature type="transmembrane region" description="Helical" evidence="1">
    <location>
        <begin position="259"/>
        <end position="287"/>
    </location>
</feature>
<organism evidence="2 4">
    <name type="scientific">Didymodactylos carnosus</name>
    <dbReference type="NCBI Taxonomy" id="1234261"/>
    <lineage>
        <taxon>Eukaryota</taxon>
        <taxon>Metazoa</taxon>
        <taxon>Spiralia</taxon>
        <taxon>Gnathifera</taxon>
        <taxon>Rotifera</taxon>
        <taxon>Eurotatoria</taxon>
        <taxon>Bdelloidea</taxon>
        <taxon>Philodinida</taxon>
        <taxon>Philodinidae</taxon>
        <taxon>Didymodactylos</taxon>
    </lineage>
</organism>
<dbReference type="AlphaFoldDB" id="A0A814YVF1"/>
<reference evidence="2" key="1">
    <citation type="submission" date="2021-02" db="EMBL/GenBank/DDBJ databases">
        <authorList>
            <person name="Nowell W R."/>
        </authorList>
    </citation>
    <scope>NUCLEOTIDE SEQUENCE</scope>
</reference>
<feature type="transmembrane region" description="Helical" evidence="1">
    <location>
        <begin position="537"/>
        <end position="562"/>
    </location>
</feature>
<proteinExistence type="predicted"/>
<gene>
    <name evidence="2" type="ORF">GPM918_LOCUS25430</name>
    <name evidence="3" type="ORF">SRO942_LOCUS25436</name>
</gene>
<evidence type="ECO:0000313" key="2">
    <source>
        <dbReference type="EMBL" id="CAF1236272.1"/>
    </source>
</evidence>
<evidence type="ECO:0000256" key="1">
    <source>
        <dbReference type="SAM" id="Phobius"/>
    </source>
</evidence>
<name>A0A814YVF1_9BILA</name>
<accession>A0A814YVF1</accession>
<dbReference type="OrthoDB" id="10060218at2759"/>
<evidence type="ECO:0000313" key="4">
    <source>
        <dbReference type="Proteomes" id="UP000663829"/>
    </source>
</evidence>
<dbReference type="EMBL" id="CAJNOQ010009867">
    <property type="protein sequence ID" value="CAF1236272.1"/>
    <property type="molecule type" value="Genomic_DNA"/>
</dbReference>
<comment type="caution">
    <text evidence="2">The sequence shown here is derived from an EMBL/GenBank/DDBJ whole genome shotgun (WGS) entry which is preliminary data.</text>
</comment>
<feature type="transmembrane region" description="Helical" evidence="1">
    <location>
        <begin position="223"/>
        <end position="247"/>
    </location>
</feature>
<keyword evidence="1" id="KW-0472">Membrane</keyword>